<reference evidence="2" key="1">
    <citation type="submission" date="2021-09" db="EMBL/GenBank/DDBJ databases">
        <title>The genome of Mauremys mutica provides insights into the evolution of semi-aquatic lifestyle.</title>
        <authorList>
            <person name="Gong S."/>
            <person name="Gao Y."/>
        </authorList>
    </citation>
    <scope>NUCLEOTIDE SEQUENCE</scope>
    <source>
        <strain evidence="2">MM-2020</strain>
        <tissue evidence="2">Muscle</tissue>
    </source>
</reference>
<evidence type="ECO:0000313" key="2">
    <source>
        <dbReference type="EMBL" id="KAH1168438.1"/>
    </source>
</evidence>
<evidence type="ECO:0000313" key="3">
    <source>
        <dbReference type="Proteomes" id="UP000827986"/>
    </source>
</evidence>
<sequence>MPEPVKVSDSSPSRAPTNPKCWKVWEDTAMVLTGVLIKYNPTNELTSSGDWNSKAVTQMVSKSLTDKELSLNLTETAQCPSLRLPSFVGWCTIIRLYCIVLMFWQAALLRLKFSVTPSKTEAIFNCRALALTEICYLLMVIWCPI</sequence>
<keyword evidence="3" id="KW-1185">Reference proteome</keyword>
<name>A0A9D3WXC0_9SAUR</name>
<keyword evidence="1" id="KW-0472">Membrane</keyword>
<dbReference type="Proteomes" id="UP000827986">
    <property type="component" value="Unassembled WGS sequence"/>
</dbReference>
<feature type="transmembrane region" description="Helical" evidence="1">
    <location>
        <begin position="122"/>
        <end position="142"/>
    </location>
</feature>
<organism evidence="2 3">
    <name type="scientific">Mauremys mutica</name>
    <name type="common">yellowpond turtle</name>
    <dbReference type="NCBI Taxonomy" id="74926"/>
    <lineage>
        <taxon>Eukaryota</taxon>
        <taxon>Metazoa</taxon>
        <taxon>Chordata</taxon>
        <taxon>Craniata</taxon>
        <taxon>Vertebrata</taxon>
        <taxon>Euteleostomi</taxon>
        <taxon>Archelosauria</taxon>
        <taxon>Testudinata</taxon>
        <taxon>Testudines</taxon>
        <taxon>Cryptodira</taxon>
        <taxon>Durocryptodira</taxon>
        <taxon>Testudinoidea</taxon>
        <taxon>Geoemydidae</taxon>
        <taxon>Geoemydinae</taxon>
        <taxon>Mauremys</taxon>
    </lineage>
</organism>
<gene>
    <name evidence="2" type="ORF">KIL84_003921</name>
</gene>
<protein>
    <submittedName>
        <fullName evidence="2">Uncharacterized protein</fullName>
    </submittedName>
</protein>
<proteinExistence type="predicted"/>
<dbReference type="EMBL" id="JAHDVG010000486">
    <property type="protein sequence ID" value="KAH1168438.1"/>
    <property type="molecule type" value="Genomic_DNA"/>
</dbReference>
<feature type="transmembrane region" description="Helical" evidence="1">
    <location>
        <begin position="87"/>
        <end position="110"/>
    </location>
</feature>
<comment type="caution">
    <text evidence="2">The sequence shown here is derived from an EMBL/GenBank/DDBJ whole genome shotgun (WGS) entry which is preliminary data.</text>
</comment>
<accession>A0A9D3WXC0</accession>
<keyword evidence="1" id="KW-0812">Transmembrane</keyword>
<keyword evidence="1" id="KW-1133">Transmembrane helix</keyword>
<dbReference type="AlphaFoldDB" id="A0A9D3WXC0"/>
<evidence type="ECO:0000256" key="1">
    <source>
        <dbReference type="SAM" id="Phobius"/>
    </source>
</evidence>